<feature type="region of interest" description="Disordered" evidence="1">
    <location>
        <begin position="705"/>
        <end position="738"/>
    </location>
</feature>
<feature type="region of interest" description="Disordered" evidence="1">
    <location>
        <begin position="859"/>
        <end position="907"/>
    </location>
</feature>
<dbReference type="GeneID" id="87911637"/>
<dbReference type="RefSeq" id="XP_062740791.1">
    <property type="nucleotide sequence ID" value="XM_062891730.1"/>
</dbReference>
<dbReference type="PROSITE" id="PS00028">
    <property type="entry name" value="ZINC_FINGER_C2H2_1"/>
    <property type="match status" value="1"/>
</dbReference>
<feature type="compositionally biased region" description="Basic and acidic residues" evidence="1">
    <location>
        <begin position="92"/>
        <end position="104"/>
    </location>
</feature>
<keyword evidence="4" id="KW-1185">Reference proteome</keyword>
<feature type="region of interest" description="Disordered" evidence="1">
    <location>
        <begin position="771"/>
        <end position="830"/>
    </location>
</feature>
<gene>
    <name evidence="3" type="ORF">QC762_600340</name>
</gene>
<feature type="compositionally biased region" description="Pro residues" evidence="1">
    <location>
        <begin position="43"/>
        <end position="57"/>
    </location>
</feature>
<accession>A0ABR0G7T5</accession>
<feature type="compositionally biased region" description="Low complexity" evidence="1">
    <location>
        <begin position="720"/>
        <end position="738"/>
    </location>
</feature>
<dbReference type="EMBL" id="JAFFHA010000008">
    <property type="protein sequence ID" value="KAK4651816.1"/>
    <property type="molecule type" value="Genomic_DNA"/>
</dbReference>
<proteinExistence type="predicted"/>
<reference evidence="3 4" key="1">
    <citation type="journal article" date="2023" name="bioRxiv">
        <title>High-quality genome assemblies of four members of thePodospora anserinaspecies complex.</title>
        <authorList>
            <person name="Ament-Velasquez S.L."/>
            <person name="Vogan A.A."/>
            <person name="Wallerman O."/>
            <person name="Hartmann F."/>
            <person name="Gautier V."/>
            <person name="Silar P."/>
            <person name="Giraud T."/>
            <person name="Johannesson H."/>
        </authorList>
    </citation>
    <scope>NUCLEOTIDE SEQUENCE [LARGE SCALE GENOMIC DNA]</scope>
    <source>
        <strain evidence="3 4">CBS 415.72m</strain>
    </source>
</reference>
<dbReference type="Proteomes" id="UP001323405">
    <property type="component" value="Unassembled WGS sequence"/>
</dbReference>
<protein>
    <recommendedName>
        <fullName evidence="2">C2H2-type domain-containing protein</fullName>
    </recommendedName>
</protein>
<evidence type="ECO:0000256" key="1">
    <source>
        <dbReference type="SAM" id="MobiDB-lite"/>
    </source>
</evidence>
<comment type="caution">
    <text evidence="3">The sequence shown here is derived from an EMBL/GenBank/DDBJ whole genome shotgun (WGS) entry which is preliminary data.</text>
</comment>
<evidence type="ECO:0000313" key="4">
    <source>
        <dbReference type="Proteomes" id="UP001323405"/>
    </source>
</evidence>
<feature type="region of interest" description="Disordered" evidence="1">
    <location>
        <begin position="24"/>
        <end position="104"/>
    </location>
</feature>
<evidence type="ECO:0000259" key="2">
    <source>
        <dbReference type="PROSITE" id="PS00028"/>
    </source>
</evidence>
<feature type="region of interest" description="Disordered" evidence="1">
    <location>
        <begin position="149"/>
        <end position="170"/>
    </location>
</feature>
<name>A0ABR0G7T5_9PEZI</name>
<dbReference type="InterPro" id="IPR013087">
    <property type="entry name" value="Znf_C2H2_type"/>
</dbReference>
<sequence>MTAQMPRKFQDLAANGSIESWIFGGRDKSASTGMTTPAKENPTLPPPADLGSEPPPIISDILPPRTATHSPAVQFAPTAQRDAGLKGTKYTTDAERKKAISEALKRRRTLGANDQSHGQHNKLQTGNFQPTVISPVPLQTYVSAQDLSRPTVAVPTPASSSSTSETSDVEMMDQLDPVFPPENIPDDSNDGDWEEGSQVGEVSVVTNPVNSQVQAEAAEVAKVEPHALNLTPSGRPYLRWNNESMYGTTIPDGYEWSSARPGFPWICPVRSCRKLFPAIKQLGAHFVRQHRGSLLHDNMDGTLSVRGHYAKLRDGKGQASGAKPKPGIVVSVGPLDPSEPLMVAPSLPEQGHGRYDVDNSQPPSGAGSEYSGAQSPMTSLAKPSGKPSSLYLRHFKGREPPSKGHVRTLLSLPQLPDFDWNHMRIRTNPFSDTNPRDITALILQVTEEPAPKSCGRGASGNGLFQSCVMISPRAPDDITYCTLKDRGRERAGRILRSGQGAQQDYQDPGWDDADISTSNVSEQAIGSLTANTTQTSPTVSSSDGFEFASPGRRYTEWDDDNGDPRSLCGVMIPAGYTERSGPRPFPCPIRSCETKCIKVKDLGFHFSRSHYASYLKDNGDGSFDLVGVYAPKRGNIGPSGKILHPRPSIVVAKTRPDGSVEWAANWWVLRHHMLPATAAADVPVGDEALANRSWPPKSIWDHMEAEEKTSQGAVTEENASRMAAEQQRAAEQQSPAEPMANVMAGRSLRRIPGTNRVHMNVWLPRVKTPGVMRKERQQQQYRMHTLRWPDVHQRPVPPRPKSPQAAQATAQAQQVVPQAPQVSQAEQPADIARNAAVEGVEEEHEGVSTRYKLRTRTSESGHFYPQAPPPAPAEPDESIAEEPAPPPPIVKHQRRQPKSRILEGIPSSNGVQTTGFVIAEQVLEMEDWEVAPGRIREMDPKSESIAFSKSFLSSTHAVEVCEDVAFRVDVIRSGQTFKIEGEENQIRLVSLASGKLRVKIGEEPEFVMGPHGMFKVKAGAGCTVRNRMYVEAIIHTTVLNGFS</sequence>
<organism evidence="3 4">
    <name type="scientific">Podospora pseudocomata</name>
    <dbReference type="NCBI Taxonomy" id="2093779"/>
    <lineage>
        <taxon>Eukaryota</taxon>
        <taxon>Fungi</taxon>
        <taxon>Dikarya</taxon>
        <taxon>Ascomycota</taxon>
        <taxon>Pezizomycotina</taxon>
        <taxon>Sordariomycetes</taxon>
        <taxon>Sordariomycetidae</taxon>
        <taxon>Sordariales</taxon>
        <taxon>Podosporaceae</taxon>
        <taxon>Podospora</taxon>
    </lineage>
</organism>
<feature type="compositionally biased region" description="Low complexity" evidence="1">
    <location>
        <begin position="150"/>
        <end position="166"/>
    </location>
</feature>
<feature type="domain" description="C2H2-type" evidence="2">
    <location>
        <begin position="267"/>
        <end position="290"/>
    </location>
</feature>
<feature type="compositionally biased region" description="Low complexity" evidence="1">
    <location>
        <begin position="803"/>
        <end position="829"/>
    </location>
</feature>
<feature type="region of interest" description="Disordered" evidence="1">
    <location>
        <begin position="314"/>
        <end position="405"/>
    </location>
</feature>
<evidence type="ECO:0000313" key="3">
    <source>
        <dbReference type="EMBL" id="KAK4651816.1"/>
    </source>
</evidence>